<dbReference type="InterPro" id="IPR031644">
    <property type="entry name" value="MKRN1_C"/>
</dbReference>
<dbReference type="EMBL" id="JAFJMO010000019">
    <property type="protein sequence ID" value="KAJ8249564.1"/>
    <property type="molecule type" value="Genomic_DNA"/>
</dbReference>
<dbReference type="CDD" id="cd16730">
    <property type="entry name" value="RING-HC_MKRN1_3"/>
    <property type="match status" value="1"/>
</dbReference>
<dbReference type="GO" id="GO:0000209">
    <property type="term" value="P:protein polyubiquitination"/>
    <property type="evidence" value="ECO:0007669"/>
    <property type="project" value="InterPro"/>
</dbReference>
<comment type="caution">
    <text evidence="15">The sequence shown here is derived from an EMBL/GenBank/DDBJ whole genome shotgun (WGS) entry which is preliminary data.</text>
</comment>
<evidence type="ECO:0000313" key="16">
    <source>
        <dbReference type="Proteomes" id="UP001152803"/>
    </source>
</evidence>
<dbReference type="SMART" id="SM00356">
    <property type="entry name" value="ZnF_C3H1"/>
    <property type="match status" value="2"/>
</dbReference>
<evidence type="ECO:0000256" key="8">
    <source>
        <dbReference type="ARBA" id="ARBA00022786"/>
    </source>
</evidence>
<organism evidence="15 16">
    <name type="scientific">Conger conger</name>
    <name type="common">Conger eel</name>
    <name type="synonym">Muraena conger</name>
    <dbReference type="NCBI Taxonomy" id="82655"/>
    <lineage>
        <taxon>Eukaryota</taxon>
        <taxon>Metazoa</taxon>
        <taxon>Chordata</taxon>
        <taxon>Craniata</taxon>
        <taxon>Vertebrata</taxon>
        <taxon>Euteleostomi</taxon>
        <taxon>Actinopterygii</taxon>
        <taxon>Neopterygii</taxon>
        <taxon>Teleostei</taxon>
        <taxon>Anguilliformes</taxon>
        <taxon>Congridae</taxon>
        <taxon>Conger</taxon>
    </lineage>
</organism>
<dbReference type="PROSITE" id="PS50089">
    <property type="entry name" value="ZF_RING_2"/>
    <property type="match status" value="1"/>
</dbReference>
<dbReference type="FunFam" id="3.30.40.10:FF:000117">
    <property type="entry name" value="Probable E3 ubiquitin-protein ligase makorin-1"/>
    <property type="match status" value="1"/>
</dbReference>
<dbReference type="Proteomes" id="UP001152803">
    <property type="component" value="Unassembled WGS sequence"/>
</dbReference>
<evidence type="ECO:0000256" key="10">
    <source>
        <dbReference type="ARBA" id="ARBA00042581"/>
    </source>
</evidence>
<evidence type="ECO:0000256" key="5">
    <source>
        <dbReference type="ARBA" id="ARBA00022723"/>
    </source>
</evidence>
<evidence type="ECO:0000256" key="4">
    <source>
        <dbReference type="ARBA" id="ARBA00022679"/>
    </source>
</evidence>
<feature type="domain" description="RING-type" evidence="13">
    <location>
        <begin position="197"/>
        <end position="251"/>
    </location>
</feature>
<evidence type="ECO:0000256" key="2">
    <source>
        <dbReference type="ARBA" id="ARBA00004906"/>
    </source>
</evidence>
<feature type="zinc finger region" description="C3H1-type" evidence="11">
    <location>
        <begin position="280"/>
        <end position="309"/>
    </location>
</feature>
<feature type="compositionally biased region" description="Pro residues" evidence="12">
    <location>
        <begin position="30"/>
        <end position="43"/>
    </location>
</feature>
<dbReference type="PROSITE" id="PS50103">
    <property type="entry name" value="ZF_C3H1"/>
    <property type="match status" value="2"/>
</dbReference>
<keyword evidence="9 11" id="KW-0862">Zinc</keyword>
<evidence type="ECO:0000256" key="11">
    <source>
        <dbReference type="PROSITE-ProRule" id="PRU00723"/>
    </source>
</evidence>
<sequence>MGTGAGMNTQNQPNQRSLTVPSEHRRCPRCRPPPQPKPDPPRAPHGSGTTDWVNAAEFVPGQPYCGRAADGGPEDAEVVPYTGEAGPEAGPEVGPGPGEAGPGPGEAGLVIEEEFEKQQQADGEPGKRLCPYAALGECRYGINCAYLHGDTCDMCGLQVLHPSDSAQRSQHIKACIEAHEKDMEISFAVQRSKDMMCGVCMEVVFEKPNPGERRFGILSSCSHCYCLKCIRRWRSATQFQSKIIKSCPECRITSNFVVPSEYWVEEKEEKQKLIQKYKDGMGSKSCRYFNEGRGTCPFGANCFYKHAYPDGRLEEPQPQRRISSSAGRQRSSRRTPLWDLLDERRTEEEPSDSEDGWDFFHQELHEILETLELLAGGTDEEPSDSEDEWDFFHQELHDYYDEVYL</sequence>
<feature type="region of interest" description="Disordered" evidence="12">
    <location>
        <begin position="314"/>
        <end position="333"/>
    </location>
</feature>
<dbReference type="PROSITE" id="PS00518">
    <property type="entry name" value="ZF_RING_1"/>
    <property type="match status" value="1"/>
</dbReference>
<keyword evidence="7 11" id="KW-0863">Zinc-finger</keyword>
<name>A0A9Q1CUV8_CONCO</name>
<dbReference type="Pfam" id="PF18044">
    <property type="entry name" value="zf-CCCH_4"/>
    <property type="match status" value="1"/>
</dbReference>
<dbReference type="OrthoDB" id="411372at2759"/>
<reference evidence="15" key="1">
    <citation type="journal article" date="2023" name="Science">
        <title>Genome structures resolve the early diversification of teleost fishes.</title>
        <authorList>
            <person name="Parey E."/>
            <person name="Louis A."/>
            <person name="Montfort J."/>
            <person name="Bouchez O."/>
            <person name="Roques C."/>
            <person name="Iampietro C."/>
            <person name="Lluch J."/>
            <person name="Castinel A."/>
            <person name="Donnadieu C."/>
            <person name="Desvignes T."/>
            <person name="Floi Bucao C."/>
            <person name="Jouanno E."/>
            <person name="Wen M."/>
            <person name="Mejri S."/>
            <person name="Dirks R."/>
            <person name="Jansen H."/>
            <person name="Henkel C."/>
            <person name="Chen W.J."/>
            <person name="Zahm M."/>
            <person name="Cabau C."/>
            <person name="Klopp C."/>
            <person name="Thompson A.W."/>
            <person name="Robinson-Rechavi M."/>
            <person name="Braasch I."/>
            <person name="Lecointre G."/>
            <person name="Bobe J."/>
            <person name="Postlethwait J.H."/>
            <person name="Berthelot C."/>
            <person name="Roest Crollius H."/>
            <person name="Guiguen Y."/>
        </authorList>
    </citation>
    <scope>NUCLEOTIDE SEQUENCE</scope>
    <source>
        <strain evidence="15">Concon-B</strain>
    </source>
</reference>
<keyword evidence="5 11" id="KW-0479">Metal-binding</keyword>
<dbReference type="InterPro" id="IPR041367">
    <property type="entry name" value="Znf-CCCH_4"/>
</dbReference>
<feature type="domain" description="C3H1-type" evidence="14">
    <location>
        <begin position="280"/>
        <end position="309"/>
    </location>
</feature>
<protein>
    <recommendedName>
        <fullName evidence="3">RING-type E3 ubiquitin transferase</fullName>
        <ecNumber evidence="3">2.3.2.27</ecNumber>
    </recommendedName>
    <alternativeName>
        <fullName evidence="10">RING-type E3 ubiquitin transferase makorin-1</fullName>
    </alternativeName>
</protein>
<keyword evidence="8" id="KW-0833">Ubl conjugation pathway</keyword>
<feature type="compositionally biased region" description="Low complexity" evidence="12">
    <location>
        <begin position="320"/>
        <end position="329"/>
    </location>
</feature>
<dbReference type="PANTHER" id="PTHR11224:SF37">
    <property type="entry name" value="E3 UBIQUITIN-PROTEIN LIGASE MAKORIN-1"/>
    <property type="match status" value="1"/>
</dbReference>
<feature type="compositionally biased region" description="Low complexity" evidence="12">
    <location>
        <begin position="83"/>
        <end position="92"/>
    </location>
</feature>
<evidence type="ECO:0000259" key="14">
    <source>
        <dbReference type="PROSITE" id="PS50103"/>
    </source>
</evidence>
<dbReference type="EC" id="2.3.2.27" evidence="3"/>
<dbReference type="InterPro" id="IPR013083">
    <property type="entry name" value="Znf_RING/FYVE/PHD"/>
</dbReference>
<dbReference type="Gene3D" id="3.30.40.10">
    <property type="entry name" value="Zinc/RING finger domain, C3HC4 (zinc finger)"/>
    <property type="match status" value="1"/>
</dbReference>
<feature type="region of interest" description="Disordered" evidence="12">
    <location>
        <begin position="1"/>
        <end position="103"/>
    </location>
</feature>
<dbReference type="SMART" id="SM00184">
    <property type="entry name" value="RING"/>
    <property type="match status" value="1"/>
</dbReference>
<comment type="pathway">
    <text evidence="2">Protein modification; protein ubiquitination.</text>
</comment>
<feature type="domain" description="C3H1-type" evidence="14">
    <location>
        <begin position="124"/>
        <end position="151"/>
    </location>
</feature>
<feature type="zinc finger region" description="C3H1-type" evidence="11">
    <location>
        <begin position="124"/>
        <end position="151"/>
    </location>
</feature>
<feature type="compositionally biased region" description="Gly residues" evidence="12">
    <location>
        <begin position="93"/>
        <end position="103"/>
    </location>
</feature>
<keyword evidence="4" id="KW-0808">Transferase</keyword>
<proteinExistence type="predicted"/>
<dbReference type="InterPro" id="IPR001841">
    <property type="entry name" value="Znf_RING"/>
</dbReference>
<dbReference type="Pfam" id="PF15815">
    <property type="entry name" value="MKRN1_C"/>
    <property type="match status" value="1"/>
</dbReference>
<evidence type="ECO:0000256" key="6">
    <source>
        <dbReference type="ARBA" id="ARBA00022737"/>
    </source>
</evidence>
<dbReference type="GO" id="GO:0008270">
    <property type="term" value="F:zinc ion binding"/>
    <property type="evidence" value="ECO:0007669"/>
    <property type="project" value="UniProtKB-KW"/>
</dbReference>
<evidence type="ECO:0000259" key="13">
    <source>
        <dbReference type="PROSITE" id="PS50089"/>
    </source>
</evidence>
<keyword evidence="16" id="KW-1185">Reference proteome</keyword>
<dbReference type="InterPro" id="IPR045072">
    <property type="entry name" value="MKRN-like"/>
</dbReference>
<dbReference type="GO" id="GO:0061630">
    <property type="term" value="F:ubiquitin protein ligase activity"/>
    <property type="evidence" value="ECO:0007669"/>
    <property type="project" value="UniProtKB-EC"/>
</dbReference>
<evidence type="ECO:0000256" key="7">
    <source>
        <dbReference type="ARBA" id="ARBA00022771"/>
    </source>
</evidence>
<dbReference type="AlphaFoldDB" id="A0A9Q1CUV8"/>
<dbReference type="PANTHER" id="PTHR11224">
    <property type="entry name" value="MAKORIN-RELATED"/>
    <property type="match status" value="1"/>
</dbReference>
<evidence type="ECO:0000256" key="9">
    <source>
        <dbReference type="ARBA" id="ARBA00022833"/>
    </source>
</evidence>
<evidence type="ECO:0000256" key="12">
    <source>
        <dbReference type="SAM" id="MobiDB-lite"/>
    </source>
</evidence>
<accession>A0A9Q1CUV8</accession>
<dbReference type="Pfam" id="PF14608">
    <property type="entry name" value="zf-CCCH_2"/>
    <property type="match status" value="1"/>
</dbReference>
<evidence type="ECO:0000313" key="15">
    <source>
        <dbReference type="EMBL" id="KAJ8249564.1"/>
    </source>
</evidence>
<evidence type="ECO:0000256" key="1">
    <source>
        <dbReference type="ARBA" id="ARBA00000900"/>
    </source>
</evidence>
<dbReference type="InterPro" id="IPR000571">
    <property type="entry name" value="Znf_CCCH"/>
</dbReference>
<dbReference type="InterPro" id="IPR017907">
    <property type="entry name" value="Znf_RING_CS"/>
</dbReference>
<gene>
    <name evidence="15" type="ORF">COCON_G00227800</name>
</gene>
<keyword evidence="6" id="KW-0677">Repeat</keyword>
<feature type="compositionally biased region" description="Polar residues" evidence="12">
    <location>
        <begin position="1"/>
        <end position="20"/>
    </location>
</feature>
<dbReference type="SUPFAM" id="SSF57850">
    <property type="entry name" value="RING/U-box"/>
    <property type="match status" value="1"/>
</dbReference>
<evidence type="ECO:0000256" key="3">
    <source>
        <dbReference type="ARBA" id="ARBA00012483"/>
    </source>
</evidence>
<comment type="catalytic activity">
    <reaction evidence="1">
        <text>S-ubiquitinyl-[E2 ubiquitin-conjugating enzyme]-L-cysteine + [acceptor protein]-L-lysine = [E2 ubiquitin-conjugating enzyme]-L-cysteine + N(6)-ubiquitinyl-[acceptor protein]-L-lysine.</text>
        <dbReference type="EC" id="2.3.2.27"/>
    </reaction>
</comment>